<accession>A0ABR4XPT6</accession>
<dbReference type="EMBL" id="AXCV01000495">
    <property type="protein sequence ID" value="KGO23717.1"/>
    <property type="molecule type" value="Genomic_DNA"/>
</dbReference>
<organism evidence="1 2">
    <name type="scientific">Oenococcus alcoholitolerans</name>
    <dbReference type="NCBI Taxonomy" id="931074"/>
    <lineage>
        <taxon>Bacteria</taxon>
        <taxon>Bacillati</taxon>
        <taxon>Bacillota</taxon>
        <taxon>Bacilli</taxon>
        <taxon>Lactobacillales</taxon>
        <taxon>Lactobacillaceae</taxon>
        <taxon>Oenococcus</taxon>
    </lineage>
</organism>
<evidence type="ECO:0000313" key="1">
    <source>
        <dbReference type="EMBL" id="KGO23717.1"/>
    </source>
</evidence>
<evidence type="ECO:0000313" key="2">
    <source>
        <dbReference type="Proteomes" id="UP000030023"/>
    </source>
</evidence>
<proteinExistence type="predicted"/>
<keyword evidence="2" id="KW-1185">Reference proteome</keyword>
<dbReference type="Proteomes" id="UP000030023">
    <property type="component" value="Unassembled WGS sequence"/>
</dbReference>
<protein>
    <submittedName>
        <fullName evidence="1">Uncharacterized protein</fullName>
    </submittedName>
</protein>
<sequence>MELITNIEFGRMMNAAAQILKKTLSTSIN</sequence>
<comment type="caution">
    <text evidence="1">The sequence shown here is derived from an EMBL/GenBank/DDBJ whole genome shotgun (WGS) entry which is preliminary data.</text>
</comment>
<gene>
    <name evidence="1" type="ORF">Q757_08670</name>
</gene>
<name>A0ABR4XPT6_9LACO</name>
<reference evidence="1 2" key="1">
    <citation type="journal article" date="2014" name="Antonie Van Leeuwenhoek">
        <title>Oenococcus alcoholitolerans sp. nov., a lactic acid bacteria isolated from cachaca and ethanol fermentation processes.</title>
        <authorList>
            <person name="Badotti F."/>
            <person name="Moreira A.P."/>
            <person name="Tonon L.A."/>
            <person name="de Lucena B.T."/>
            <person name="Gomes Fde C."/>
            <person name="Kruger R."/>
            <person name="Thompson C.C."/>
            <person name="de Morais M.A.Jr."/>
            <person name="Rosa C.A."/>
            <person name="Thompson F.L."/>
        </authorList>
    </citation>
    <scope>NUCLEOTIDE SEQUENCE [LARGE SCALE GENOMIC DNA]</scope>
    <source>
        <strain evidence="1 2">UFRJ-M7.2.18</strain>
    </source>
</reference>